<accession>A0A2T6BYK8</accession>
<keyword evidence="2" id="KW-1185">Reference proteome</keyword>
<reference evidence="1 2" key="1">
    <citation type="submission" date="2018-04" db="EMBL/GenBank/DDBJ databases">
        <title>Genomic Encyclopedia of Archaeal and Bacterial Type Strains, Phase II (KMG-II): from individual species to whole genera.</title>
        <authorList>
            <person name="Goeker M."/>
        </authorList>
    </citation>
    <scope>NUCLEOTIDE SEQUENCE [LARGE SCALE GENOMIC DNA]</scope>
    <source>
        <strain evidence="1 2">DSM 25731</strain>
    </source>
</reference>
<dbReference type="Proteomes" id="UP000244090">
    <property type="component" value="Unassembled WGS sequence"/>
</dbReference>
<evidence type="ECO:0000313" key="2">
    <source>
        <dbReference type="Proteomes" id="UP000244090"/>
    </source>
</evidence>
<name>A0A2T6BYK8_9FLAO</name>
<comment type="caution">
    <text evidence="1">The sequence shown here is derived from an EMBL/GenBank/DDBJ whole genome shotgun (WGS) entry which is preliminary data.</text>
</comment>
<gene>
    <name evidence="1" type="ORF">C8N46_105337</name>
</gene>
<evidence type="ECO:0000313" key="1">
    <source>
        <dbReference type="EMBL" id="PTX61180.1"/>
    </source>
</evidence>
<proteinExistence type="predicted"/>
<dbReference type="AlphaFoldDB" id="A0A2T6BYK8"/>
<organism evidence="1 2">
    <name type="scientific">Kordia periserrulae</name>
    <dbReference type="NCBI Taxonomy" id="701523"/>
    <lineage>
        <taxon>Bacteria</taxon>
        <taxon>Pseudomonadati</taxon>
        <taxon>Bacteroidota</taxon>
        <taxon>Flavobacteriia</taxon>
        <taxon>Flavobacteriales</taxon>
        <taxon>Flavobacteriaceae</taxon>
        <taxon>Kordia</taxon>
    </lineage>
</organism>
<protein>
    <submittedName>
        <fullName evidence="1">Uncharacterized protein</fullName>
    </submittedName>
</protein>
<dbReference type="RefSeq" id="WP_158269143.1">
    <property type="nucleotide sequence ID" value="NZ_QBKT01000005.1"/>
</dbReference>
<dbReference type="OrthoDB" id="9911091at2"/>
<dbReference type="EMBL" id="QBKT01000005">
    <property type="protein sequence ID" value="PTX61180.1"/>
    <property type="molecule type" value="Genomic_DNA"/>
</dbReference>
<sequence length="53" mass="5559">MKTKNVKSLALRKTAISQLNAEKVTGGLAAPTTHKTNITCGGICENSVVVCEK</sequence>